<feature type="transmembrane region" description="Helical" evidence="7">
    <location>
        <begin position="329"/>
        <end position="348"/>
    </location>
</feature>
<dbReference type="InterPro" id="IPR017900">
    <property type="entry name" value="4Fe4S_Fe_S_CS"/>
</dbReference>
<keyword evidence="7" id="KW-0812">Transmembrane</keyword>
<protein>
    <submittedName>
        <fullName evidence="9">4Fe-4S ferredoxin</fullName>
    </submittedName>
</protein>
<accession>A0A0F4QZ98</accession>
<dbReference type="InterPro" id="IPR014116">
    <property type="entry name" value="Cyt_c_oxidase_cbb3_FixG"/>
</dbReference>
<keyword evidence="6" id="KW-0411">Iron-sulfur</keyword>
<comment type="caution">
    <text evidence="9">The sequence shown here is derived from an EMBL/GenBank/DDBJ whole genome shotgun (WGS) entry which is preliminary data.</text>
</comment>
<dbReference type="NCBIfam" id="TIGR02745">
    <property type="entry name" value="ccoG_rdxA_fixG"/>
    <property type="match status" value="1"/>
</dbReference>
<dbReference type="PROSITE" id="PS51379">
    <property type="entry name" value="4FE4S_FER_2"/>
    <property type="match status" value="1"/>
</dbReference>
<dbReference type="GO" id="GO:0046872">
    <property type="term" value="F:metal ion binding"/>
    <property type="evidence" value="ECO:0007669"/>
    <property type="project" value="UniProtKB-KW"/>
</dbReference>
<reference evidence="9 10" key="1">
    <citation type="journal article" date="2015" name="BMC Genomics">
        <title>Genome mining reveals unlocked bioactive potential of marine Gram-negative bacteria.</title>
        <authorList>
            <person name="Machado H."/>
            <person name="Sonnenschein E.C."/>
            <person name="Melchiorsen J."/>
            <person name="Gram L."/>
        </authorList>
    </citation>
    <scope>NUCLEOTIDE SEQUENCE [LARGE SCALE GENOMIC DNA]</scope>
    <source>
        <strain evidence="9 10">S2471</strain>
    </source>
</reference>
<dbReference type="InterPro" id="IPR032879">
    <property type="entry name" value="FixG_C"/>
</dbReference>
<dbReference type="InterPro" id="IPR051684">
    <property type="entry name" value="Electron_Trans/Redox"/>
</dbReference>
<feature type="domain" description="4Fe-4S ferredoxin-type" evidence="8">
    <location>
        <begin position="252"/>
        <end position="280"/>
    </location>
</feature>
<evidence type="ECO:0000256" key="6">
    <source>
        <dbReference type="ARBA" id="ARBA00023014"/>
    </source>
</evidence>
<keyword evidence="1" id="KW-0813">Transport</keyword>
<dbReference type="Pfam" id="PF11614">
    <property type="entry name" value="FixG_C"/>
    <property type="match status" value="1"/>
</dbReference>
<keyword evidence="10" id="KW-1185">Reference proteome</keyword>
<dbReference type="PANTHER" id="PTHR30176">
    <property type="entry name" value="FERREDOXIN-TYPE PROTEIN NAPH"/>
    <property type="match status" value="1"/>
</dbReference>
<dbReference type="Pfam" id="PF13746">
    <property type="entry name" value="Fer4_18"/>
    <property type="match status" value="1"/>
</dbReference>
<dbReference type="Gene3D" id="1.10.1060.10">
    <property type="entry name" value="Alpha-helical ferredoxin"/>
    <property type="match status" value="1"/>
</dbReference>
<dbReference type="GO" id="GO:0005886">
    <property type="term" value="C:plasma membrane"/>
    <property type="evidence" value="ECO:0007669"/>
    <property type="project" value="TreeGrafter"/>
</dbReference>
<evidence type="ECO:0000256" key="5">
    <source>
        <dbReference type="ARBA" id="ARBA00023004"/>
    </source>
</evidence>
<dbReference type="PATRIC" id="fig|43658.5.peg.263"/>
<evidence type="ECO:0000259" key="8">
    <source>
        <dbReference type="PROSITE" id="PS51379"/>
    </source>
</evidence>
<dbReference type="SUPFAM" id="SSF54862">
    <property type="entry name" value="4Fe-4S ferredoxins"/>
    <property type="match status" value="1"/>
</dbReference>
<keyword evidence="7" id="KW-0472">Membrane</keyword>
<evidence type="ECO:0000256" key="1">
    <source>
        <dbReference type="ARBA" id="ARBA00022448"/>
    </source>
</evidence>
<keyword evidence="7" id="KW-1133">Transmembrane helix</keyword>
<dbReference type="Gene3D" id="2.60.40.10">
    <property type="entry name" value="Immunoglobulins"/>
    <property type="match status" value="1"/>
</dbReference>
<evidence type="ECO:0000256" key="2">
    <source>
        <dbReference type="ARBA" id="ARBA00022485"/>
    </source>
</evidence>
<name>A0A0F4QZ98_9GAMM</name>
<dbReference type="AlphaFoldDB" id="A0A0F4QZ98"/>
<dbReference type="EMBL" id="JXYA01000002">
    <property type="protein sequence ID" value="KJZ13001.1"/>
    <property type="molecule type" value="Genomic_DNA"/>
</dbReference>
<sequence>MKFDIKEEDMIIKPYKQDGPIYIREQKGPFQQIRRYLGWFLMLVFIAIPWIPYKGQQAVLLDVASQQFRIFGVTLLPHDFMILAWVFMAGAFGLFFVTNWLGRVWCGYTCPQTIWMLMFTWVEHRIEGTRNQRIKLDKSNWDGKKVSKKLAKHAVWLLISVFTATSFMAYFVPAKTLYTEMFTLQWSGLVSFWVFLFAFCTYGNAGFLREKMCNVACPYSRFQSVMFDKDTLVVSYDAARGENRGPRKRKADHKAMGLGDCVDCNLCVEVCPAGIDIRNGLQYECINCGLCIDACDETMNKFGYDTGLIKYTSENTLSGKKTNPFRLKLVGYAALFAVIVVTMVVWAMNRTPIEASVIRDRNALYRVNYEGLVENPYTLSIINKTQQTLHYRIGISGIEHASLSAPDSIKIEGGQMLLVPVTVTADGYDLSRTATPLNFVVTAEEDASITIEKESYFYKNR</sequence>
<proteinExistence type="predicted"/>
<evidence type="ECO:0000256" key="4">
    <source>
        <dbReference type="ARBA" id="ARBA00022982"/>
    </source>
</evidence>
<dbReference type="Proteomes" id="UP000033452">
    <property type="component" value="Unassembled WGS sequence"/>
</dbReference>
<dbReference type="PROSITE" id="PS00198">
    <property type="entry name" value="4FE4S_FER_1"/>
    <property type="match status" value="1"/>
</dbReference>
<gene>
    <name evidence="9" type="ORF">TW77_01285</name>
</gene>
<dbReference type="InterPro" id="IPR017896">
    <property type="entry name" value="4Fe4S_Fe-S-bd"/>
</dbReference>
<keyword evidence="3" id="KW-0479">Metal-binding</keyword>
<dbReference type="RefSeq" id="WP_046003153.1">
    <property type="nucleotide sequence ID" value="NZ_JXYA01000002.1"/>
</dbReference>
<dbReference type="GO" id="GO:0051539">
    <property type="term" value="F:4 iron, 4 sulfur cluster binding"/>
    <property type="evidence" value="ECO:0007669"/>
    <property type="project" value="UniProtKB-KW"/>
</dbReference>
<evidence type="ECO:0000256" key="7">
    <source>
        <dbReference type="SAM" id="Phobius"/>
    </source>
</evidence>
<keyword evidence="4" id="KW-0249">Electron transport</keyword>
<dbReference type="InterPro" id="IPR013783">
    <property type="entry name" value="Ig-like_fold"/>
</dbReference>
<organism evidence="9 10">
    <name type="scientific">Pseudoalteromonas rubra</name>
    <dbReference type="NCBI Taxonomy" id="43658"/>
    <lineage>
        <taxon>Bacteria</taxon>
        <taxon>Pseudomonadati</taxon>
        <taxon>Pseudomonadota</taxon>
        <taxon>Gammaproteobacteria</taxon>
        <taxon>Alteromonadales</taxon>
        <taxon>Pseudoalteromonadaceae</taxon>
        <taxon>Pseudoalteromonas</taxon>
    </lineage>
</organism>
<dbReference type="PANTHER" id="PTHR30176:SF3">
    <property type="entry name" value="FERREDOXIN-TYPE PROTEIN NAPH"/>
    <property type="match status" value="1"/>
</dbReference>
<evidence type="ECO:0000313" key="10">
    <source>
        <dbReference type="Proteomes" id="UP000033452"/>
    </source>
</evidence>
<feature type="transmembrane region" description="Helical" evidence="7">
    <location>
        <begin position="36"/>
        <end position="53"/>
    </location>
</feature>
<evidence type="ECO:0000313" key="9">
    <source>
        <dbReference type="EMBL" id="KJZ13001.1"/>
    </source>
</evidence>
<evidence type="ECO:0000256" key="3">
    <source>
        <dbReference type="ARBA" id="ARBA00022723"/>
    </source>
</evidence>
<dbReference type="OrthoDB" id="9811700at2"/>
<keyword evidence="2" id="KW-0004">4Fe-4S</keyword>
<feature type="transmembrane region" description="Helical" evidence="7">
    <location>
        <begin position="184"/>
        <end position="202"/>
    </location>
</feature>
<dbReference type="InterPro" id="IPR009051">
    <property type="entry name" value="Helical_ferredxn"/>
</dbReference>
<feature type="transmembrane region" description="Helical" evidence="7">
    <location>
        <begin position="82"/>
        <end position="102"/>
    </location>
</feature>
<keyword evidence="5" id="KW-0408">Iron</keyword>
<feature type="transmembrane region" description="Helical" evidence="7">
    <location>
        <begin position="154"/>
        <end position="172"/>
    </location>
</feature>